<gene>
    <name evidence="2" type="ORF">RT717_01920</name>
</gene>
<reference evidence="2 3" key="1">
    <citation type="journal article" date="2023" name="Microbiol. Resour. Announc.">
        <title>Complete Genome Sequence of Imperialibacter roseus strain P4T.</title>
        <authorList>
            <person name="Tizabi D.R."/>
            <person name="Bachvaroff T."/>
            <person name="Hill R.T."/>
        </authorList>
    </citation>
    <scope>NUCLEOTIDE SEQUENCE [LARGE SCALE GENOMIC DNA]</scope>
    <source>
        <strain evidence="2 3">P4T</strain>
    </source>
</reference>
<dbReference type="RefSeq" id="WP_317490055.1">
    <property type="nucleotide sequence ID" value="NZ_CP136051.1"/>
</dbReference>
<accession>A0ABZ0ISA2</accession>
<keyword evidence="3" id="KW-1185">Reference proteome</keyword>
<sequence length="345" mass="38305">MGNKSSFIVVLIFFYSLAAEAQDFQYSQYYSAPLYLSPAFAGTEEHQRITVNNRIQWPSLPKAFNNYSLSYDYNMKNLNSGVGLLLSTEQAGSAGLRNTSGAINYSYRVNFNKKWVVSTGIYLGYTSRRIDPTKIIFGDQIDFGVDGVPSSDPVASQITPVQYLDTGAGILMYNRRVWLGAGFHHLNQPNQSFLEGSSKLPMKYSIHGGIQIPLGNKTFQRGEAPSSISPSFVFKSQGTFQQLDVGASFLYEPIIFGLWYRGIPFADNGTSFINHDAVILLMGVRFLAFDVGYSYDASISRLGADTGGAHEISIQYRFDTTNPAKVKRKDKFLPCPSFYGKASKK</sequence>
<dbReference type="Proteomes" id="UP001302349">
    <property type="component" value="Chromosome"/>
</dbReference>
<name>A0ABZ0ISA2_9BACT</name>
<feature type="chain" id="PRO_5045427367" evidence="1">
    <location>
        <begin position="22"/>
        <end position="345"/>
    </location>
</feature>
<proteinExistence type="predicted"/>
<evidence type="ECO:0000256" key="1">
    <source>
        <dbReference type="SAM" id="SignalP"/>
    </source>
</evidence>
<dbReference type="Pfam" id="PF11751">
    <property type="entry name" value="PorP_SprF"/>
    <property type="match status" value="1"/>
</dbReference>
<organism evidence="2 3">
    <name type="scientific">Imperialibacter roseus</name>
    <dbReference type="NCBI Taxonomy" id="1324217"/>
    <lineage>
        <taxon>Bacteria</taxon>
        <taxon>Pseudomonadati</taxon>
        <taxon>Bacteroidota</taxon>
        <taxon>Cytophagia</taxon>
        <taxon>Cytophagales</taxon>
        <taxon>Flammeovirgaceae</taxon>
        <taxon>Imperialibacter</taxon>
    </lineage>
</organism>
<feature type="signal peptide" evidence="1">
    <location>
        <begin position="1"/>
        <end position="21"/>
    </location>
</feature>
<dbReference type="NCBIfam" id="TIGR03519">
    <property type="entry name" value="T9SS_PorP_fam"/>
    <property type="match status" value="1"/>
</dbReference>
<dbReference type="EMBL" id="CP136051">
    <property type="protein sequence ID" value="WOK07377.1"/>
    <property type="molecule type" value="Genomic_DNA"/>
</dbReference>
<dbReference type="InterPro" id="IPR019861">
    <property type="entry name" value="PorP/SprF_Bacteroidetes"/>
</dbReference>
<evidence type="ECO:0000313" key="2">
    <source>
        <dbReference type="EMBL" id="WOK07377.1"/>
    </source>
</evidence>
<evidence type="ECO:0000313" key="3">
    <source>
        <dbReference type="Proteomes" id="UP001302349"/>
    </source>
</evidence>
<protein>
    <submittedName>
        <fullName evidence="2">Type IX secretion system membrane protein PorP/SprF</fullName>
    </submittedName>
</protein>
<keyword evidence="1" id="KW-0732">Signal</keyword>